<protein>
    <submittedName>
        <fullName evidence="3">Uncharacterized protein</fullName>
    </submittedName>
</protein>
<feature type="compositionally biased region" description="Basic and acidic residues" evidence="1">
    <location>
        <begin position="291"/>
        <end position="302"/>
    </location>
</feature>
<feature type="compositionally biased region" description="Acidic residues" evidence="1">
    <location>
        <begin position="258"/>
        <end position="271"/>
    </location>
</feature>
<feature type="compositionally biased region" description="Basic and acidic residues" evidence="1">
    <location>
        <begin position="187"/>
        <end position="203"/>
    </location>
</feature>
<accession>A0A9P5GXZ4</accession>
<dbReference type="OrthoDB" id="5065260at2759"/>
<proteinExistence type="predicted"/>
<keyword evidence="2" id="KW-0732">Signal</keyword>
<feature type="region of interest" description="Disordered" evidence="1">
    <location>
        <begin position="145"/>
        <end position="302"/>
    </location>
</feature>
<evidence type="ECO:0000256" key="1">
    <source>
        <dbReference type="SAM" id="MobiDB-lite"/>
    </source>
</evidence>
<dbReference type="EMBL" id="JAANBB010000326">
    <property type="protein sequence ID" value="KAF7544025.1"/>
    <property type="molecule type" value="Genomic_DNA"/>
</dbReference>
<organism evidence="3 4">
    <name type="scientific">Cylindrodendrum hubeiense</name>
    <dbReference type="NCBI Taxonomy" id="595255"/>
    <lineage>
        <taxon>Eukaryota</taxon>
        <taxon>Fungi</taxon>
        <taxon>Dikarya</taxon>
        <taxon>Ascomycota</taxon>
        <taxon>Pezizomycotina</taxon>
        <taxon>Sordariomycetes</taxon>
        <taxon>Hypocreomycetidae</taxon>
        <taxon>Hypocreales</taxon>
        <taxon>Nectriaceae</taxon>
        <taxon>Cylindrodendrum</taxon>
    </lineage>
</organism>
<sequence length="321" mass="34879">MKSVILLNTLWSALGAAQQYTYTTATVTECFSTTPTSFGQPAPTQGPDNYWTVMMPECQYCECDGCTYTHEYTATFDVFYPKGTAPWPYSVREIYPGMSTLPIMATPTTKVPYGFTAAVKTCRVCGNEPIAATLTYPRGSLPYRQNVPVPRDVDATTTPAATTPSASKTWFAPVPESVAPSETSLANEKREVDDADSKGEVARSGETSNEYCSESTCGVDGNSESTVPSKISSRINRRSYDFMDTRSYQDGSRTSDGEGSDTEEADEVDPDENTRTQSDAAKPTQRMAPIARDESTSVEGAADKRFTTGGWALLILPLLMV</sequence>
<feature type="compositionally biased region" description="Low complexity" evidence="1">
    <location>
        <begin position="155"/>
        <end position="167"/>
    </location>
</feature>
<dbReference type="Proteomes" id="UP000722485">
    <property type="component" value="Unassembled WGS sequence"/>
</dbReference>
<evidence type="ECO:0000313" key="4">
    <source>
        <dbReference type="Proteomes" id="UP000722485"/>
    </source>
</evidence>
<comment type="caution">
    <text evidence="3">The sequence shown here is derived from an EMBL/GenBank/DDBJ whole genome shotgun (WGS) entry which is preliminary data.</text>
</comment>
<evidence type="ECO:0000313" key="3">
    <source>
        <dbReference type="EMBL" id="KAF7544025.1"/>
    </source>
</evidence>
<feature type="chain" id="PRO_5040245475" evidence="2">
    <location>
        <begin position="18"/>
        <end position="321"/>
    </location>
</feature>
<feature type="signal peptide" evidence="2">
    <location>
        <begin position="1"/>
        <end position="17"/>
    </location>
</feature>
<name>A0A9P5GXZ4_9HYPO</name>
<feature type="compositionally biased region" description="Polar residues" evidence="1">
    <location>
        <begin position="205"/>
        <end position="234"/>
    </location>
</feature>
<dbReference type="AlphaFoldDB" id="A0A9P5GXZ4"/>
<reference evidence="3" key="1">
    <citation type="submission" date="2020-03" db="EMBL/GenBank/DDBJ databases">
        <title>Draft Genome Sequence of Cylindrodendrum hubeiense.</title>
        <authorList>
            <person name="Buettner E."/>
            <person name="Kellner H."/>
        </authorList>
    </citation>
    <scope>NUCLEOTIDE SEQUENCE</scope>
    <source>
        <strain evidence="3">IHI 201604</strain>
    </source>
</reference>
<keyword evidence="4" id="KW-1185">Reference proteome</keyword>
<evidence type="ECO:0000256" key="2">
    <source>
        <dbReference type="SAM" id="SignalP"/>
    </source>
</evidence>
<gene>
    <name evidence="3" type="ORF">G7Z17_g10278</name>
</gene>